<sequence length="347" mass="39096">RALILLRNWCRGEGLDIKHVFMLIGVPEDTDVAYIEETMQSIKALGRVRVRGKMFDPQQNSLVVFCECREVVDITRVPSEVIPSDGRATWKLIISDEPSSSTEDFTEKLSRLLREEGKTWSDIPALHALSSSYVSSPESIIQAVGDLLEKASKPSCESSAYKRLRTFSGTSPTPAGEETLENWLEQAKLMAEECGCPDREKRRRIVESLKSPDLGIFQAVKAANPEASPMEYVEAIESSFGSMESGEDLYFGSKTVQRGGLPATSVDKVRVEQLLRGAVDSDLMLLQLRLRERKNNPPSFLKLLNEIKDEEELEVARQRMNPPSRRSYVEEAVDRARWRQMIRCGDP</sequence>
<feature type="domain" description="Paraneoplastic antigen Ma-like C-terminal" evidence="1">
    <location>
        <begin position="254"/>
        <end position="304"/>
    </location>
</feature>
<proteinExistence type="predicted"/>
<keyword evidence="4" id="KW-1185">Reference proteome</keyword>
<reference evidence="3" key="2">
    <citation type="submission" date="2025-08" db="UniProtKB">
        <authorList>
            <consortium name="Ensembl"/>
        </authorList>
    </citation>
    <scope>IDENTIFICATION</scope>
</reference>
<dbReference type="Ensembl" id="ENSPNAT00000078224.1">
    <property type="protein sequence ID" value="ENSPNAP00000052232.1"/>
    <property type="gene ID" value="ENSPNAG00000037767.1"/>
</dbReference>
<dbReference type="Pfam" id="PF14893">
    <property type="entry name" value="PNMA"/>
    <property type="match status" value="2"/>
</dbReference>
<reference evidence="3" key="3">
    <citation type="submission" date="2025-09" db="UniProtKB">
        <authorList>
            <consortium name="Ensembl"/>
        </authorList>
    </citation>
    <scope>IDENTIFICATION</scope>
</reference>
<accession>A0AAR2JPL1</accession>
<name>A0AAR2JPL1_PYGNA</name>
<evidence type="ECO:0000313" key="3">
    <source>
        <dbReference type="Ensembl" id="ENSPNAP00000052232.1"/>
    </source>
</evidence>
<evidence type="ECO:0000313" key="4">
    <source>
        <dbReference type="Proteomes" id="UP001501920"/>
    </source>
</evidence>
<dbReference type="PANTHER" id="PTHR23095">
    <property type="entry name" value="PARANEOPLASTIC ANTIGEN"/>
    <property type="match status" value="1"/>
</dbReference>
<organism evidence="3 4">
    <name type="scientific">Pygocentrus nattereri</name>
    <name type="common">Red-bellied piranha</name>
    <dbReference type="NCBI Taxonomy" id="42514"/>
    <lineage>
        <taxon>Eukaryota</taxon>
        <taxon>Metazoa</taxon>
        <taxon>Chordata</taxon>
        <taxon>Craniata</taxon>
        <taxon>Vertebrata</taxon>
        <taxon>Euteleostomi</taxon>
        <taxon>Actinopterygii</taxon>
        <taxon>Neopterygii</taxon>
        <taxon>Teleostei</taxon>
        <taxon>Ostariophysi</taxon>
        <taxon>Characiformes</taxon>
        <taxon>Characoidei</taxon>
        <taxon>Pygocentrus</taxon>
    </lineage>
</organism>
<dbReference type="AlphaFoldDB" id="A0AAR2JPL1"/>
<dbReference type="PANTHER" id="PTHR23095:SF51">
    <property type="entry name" value="PARANEOPLASTIC ANTIGEN MA1 HOMOLOG-RELATED"/>
    <property type="match status" value="1"/>
</dbReference>
<evidence type="ECO:0000259" key="1">
    <source>
        <dbReference type="Pfam" id="PF14893"/>
    </source>
</evidence>
<evidence type="ECO:0008006" key="5">
    <source>
        <dbReference type="Google" id="ProtNLM"/>
    </source>
</evidence>
<dbReference type="Pfam" id="PF20846">
    <property type="entry name" value="PNMA_N"/>
    <property type="match status" value="1"/>
</dbReference>
<dbReference type="Proteomes" id="UP001501920">
    <property type="component" value="Chromosome 11"/>
</dbReference>
<evidence type="ECO:0000259" key="2">
    <source>
        <dbReference type="Pfam" id="PF20846"/>
    </source>
</evidence>
<feature type="domain" description="Paraneoplastic antigen Ma-like N-terminal" evidence="2">
    <location>
        <begin position="2"/>
        <end position="92"/>
    </location>
</feature>
<dbReference type="InterPro" id="IPR048271">
    <property type="entry name" value="PNMA_N"/>
</dbReference>
<reference evidence="3 4" key="1">
    <citation type="submission" date="2020-10" db="EMBL/GenBank/DDBJ databases">
        <title>Pygocentrus nattereri (red-bellied piranha) genome, fPygNat1, primary haplotype.</title>
        <authorList>
            <person name="Myers G."/>
            <person name="Meyer A."/>
            <person name="Karagic N."/>
            <person name="Pippel M."/>
            <person name="Winkler S."/>
            <person name="Tracey A."/>
            <person name="Wood J."/>
            <person name="Formenti G."/>
            <person name="Howe K."/>
            <person name="Fedrigo O."/>
            <person name="Jarvis E.D."/>
        </authorList>
    </citation>
    <scope>NUCLEOTIDE SEQUENCE [LARGE SCALE GENOMIC DNA]</scope>
</reference>
<dbReference type="InterPro" id="IPR048270">
    <property type="entry name" value="PNMA_C"/>
</dbReference>
<dbReference type="InterPro" id="IPR026523">
    <property type="entry name" value="PNMA"/>
</dbReference>
<protein>
    <recommendedName>
        <fullName evidence="5">PNMA family member 1</fullName>
    </recommendedName>
</protein>
<dbReference type="GeneTree" id="ENSGT01030000234522"/>
<feature type="domain" description="Paraneoplastic antigen Ma-like C-terminal" evidence="1">
    <location>
        <begin position="167"/>
        <end position="251"/>
    </location>
</feature>